<evidence type="ECO:0000313" key="2">
    <source>
        <dbReference type="Proteomes" id="UP000663851"/>
    </source>
</evidence>
<comment type="caution">
    <text evidence="1">The sequence shown here is derived from an EMBL/GenBank/DDBJ whole genome shotgun (WGS) entry which is preliminary data.</text>
</comment>
<reference evidence="1" key="1">
    <citation type="submission" date="2021-02" db="EMBL/GenBank/DDBJ databases">
        <authorList>
            <person name="Nowell W R."/>
        </authorList>
    </citation>
    <scope>NUCLEOTIDE SEQUENCE</scope>
</reference>
<dbReference type="Proteomes" id="UP000663851">
    <property type="component" value="Unassembled WGS sequence"/>
</dbReference>
<gene>
    <name evidence="1" type="ORF">HFQ381_LOCUS28091</name>
</gene>
<proteinExistence type="predicted"/>
<accession>A0A820VRL2</accession>
<dbReference type="GO" id="GO:0016423">
    <property type="term" value="F:tRNA (guanine) methyltransferase activity"/>
    <property type="evidence" value="ECO:0007669"/>
    <property type="project" value="TreeGrafter"/>
</dbReference>
<evidence type="ECO:0000313" key="1">
    <source>
        <dbReference type="EMBL" id="CAF4505497.1"/>
    </source>
</evidence>
<dbReference type="InterPro" id="IPR045330">
    <property type="entry name" value="TRM3/TARBP1"/>
</dbReference>
<dbReference type="PANTHER" id="PTHR12029:SF11">
    <property type="entry name" value="METHYLTRANSFERASE TARBP1-RELATED"/>
    <property type="match status" value="1"/>
</dbReference>
<name>A0A820VRL2_9BILA</name>
<organism evidence="1 2">
    <name type="scientific">Rotaria socialis</name>
    <dbReference type="NCBI Taxonomy" id="392032"/>
    <lineage>
        <taxon>Eukaryota</taxon>
        <taxon>Metazoa</taxon>
        <taxon>Spiralia</taxon>
        <taxon>Gnathifera</taxon>
        <taxon>Rotifera</taxon>
        <taxon>Eurotatoria</taxon>
        <taxon>Bdelloidea</taxon>
        <taxon>Philodinida</taxon>
        <taxon>Philodinidae</taxon>
        <taxon>Rotaria</taxon>
    </lineage>
</organism>
<dbReference type="PANTHER" id="PTHR12029">
    <property type="entry name" value="RNA METHYLTRANSFERASE"/>
    <property type="match status" value="1"/>
</dbReference>
<sequence>MTLPDKQVEYFSLETVLYWSSNNFIFLKGEEISDSQPMELCLESYLERWLNVAENLSSCLLALLSRLQTIKWSHLSLVRVLYSLQTFALNHQNQSLLNDEHIKIFSSLILTQFNTYAPVLQFLSSEDLNASLDTRLFSLDNTLLEYRQTAFLLDLLDNRNTDILKTIFNPLIENIRTAYQRPYMSINNVRRSIELFSGLIQENYFHSSNFIKDWLSSSIRLVVRESLNFIKIHSIKQSIAFAKLPIVFLMVGNHEDISHFTNEWNPKFRILPLFSKLLPLLDQPNISIPQADMLIAKHLLIANNISSVDLCDNIIDDLFKASPRELYLMPFVLSAVSYFVKHKQRMKLNWFTKMLENCGHVSGIMNVIFESTVPIWLQEHRIQSSHLPILIECVIFGQIYLKDKKQQWQAEQHVEQDESIRLLITSSHIIPEYRYDRNIRVLIQLFLLHMWPSLLNVQQNDIVMQAIEKHRCLASKERRPRFCTNSLEHRIMFRSLQCLHCLTSVIKNSRLLKIICDYTVDTLTRENEPSLRLLAEWIIVRLISEDRITCLNDLYENYLKNAHQHRTGTVCAWISIASHIPTSGKYEAGTTQDEEGSSTIQHKANPYPVVEALDDTELRANIKRTQLIVVASLIDKQANLDELVPIQYALIKLDGIRVSRVYEMRCEA</sequence>
<dbReference type="EMBL" id="CAJOBO010003866">
    <property type="protein sequence ID" value="CAF4505497.1"/>
    <property type="molecule type" value="Genomic_DNA"/>
</dbReference>
<dbReference type="GO" id="GO:0030488">
    <property type="term" value="P:tRNA methylation"/>
    <property type="evidence" value="ECO:0007669"/>
    <property type="project" value="TreeGrafter"/>
</dbReference>
<dbReference type="AlphaFoldDB" id="A0A820VRL2"/>
<protein>
    <submittedName>
        <fullName evidence="1">Uncharacterized protein</fullName>
    </submittedName>
</protein>